<feature type="compositionally biased region" description="Low complexity" evidence="1">
    <location>
        <begin position="13"/>
        <end position="51"/>
    </location>
</feature>
<proteinExistence type="predicted"/>
<evidence type="ECO:0000313" key="2">
    <source>
        <dbReference type="EMBL" id="GAW26220.1"/>
    </source>
</evidence>
<feature type="compositionally biased region" description="Polar residues" evidence="1">
    <location>
        <begin position="64"/>
        <end position="76"/>
    </location>
</feature>
<name>A0A1S8A925_ROSNE</name>
<protein>
    <submittedName>
        <fullName evidence="2">Uncharacterized protein</fullName>
    </submittedName>
</protein>
<feature type="region of interest" description="Disordered" evidence="1">
    <location>
        <begin position="1"/>
        <end position="87"/>
    </location>
</feature>
<reference evidence="2" key="1">
    <citation type="submission" date="2016-03" db="EMBL/GenBank/DDBJ databases">
        <title>Draft genome sequence of Rosellinia necatrix.</title>
        <authorList>
            <person name="Kanematsu S."/>
        </authorList>
    </citation>
    <scope>NUCLEOTIDE SEQUENCE [LARGE SCALE GENOMIC DNA]</scope>
    <source>
        <strain evidence="2">W97</strain>
    </source>
</reference>
<keyword evidence="3" id="KW-1185">Reference proteome</keyword>
<organism evidence="2">
    <name type="scientific">Rosellinia necatrix</name>
    <name type="common">White root-rot fungus</name>
    <dbReference type="NCBI Taxonomy" id="77044"/>
    <lineage>
        <taxon>Eukaryota</taxon>
        <taxon>Fungi</taxon>
        <taxon>Dikarya</taxon>
        <taxon>Ascomycota</taxon>
        <taxon>Pezizomycotina</taxon>
        <taxon>Sordariomycetes</taxon>
        <taxon>Xylariomycetidae</taxon>
        <taxon>Xylariales</taxon>
        <taxon>Xylariaceae</taxon>
        <taxon>Rosellinia</taxon>
    </lineage>
</organism>
<dbReference type="Proteomes" id="UP000054516">
    <property type="component" value="Unassembled WGS sequence"/>
</dbReference>
<sequence>MSCCGCKGGSAGGQQQRPRNAGQGQGQGQRNQGQRGGAAAAAGSAANAQQGYEMNPPMRPGARTDSSGGPSPQIVSLESDRAYETRP</sequence>
<feature type="compositionally biased region" description="Basic and acidic residues" evidence="1">
    <location>
        <begin position="78"/>
        <end position="87"/>
    </location>
</feature>
<dbReference type="EMBL" id="DF977469">
    <property type="protein sequence ID" value="GAW26220.1"/>
    <property type="molecule type" value="Genomic_DNA"/>
</dbReference>
<evidence type="ECO:0000256" key="1">
    <source>
        <dbReference type="SAM" id="MobiDB-lite"/>
    </source>
</evidence>
<dbReference type="AlphaFoldDB" id="A0A1S8A925"/>
<evidence type="ECO:0000313" key="3">
    <source>
        <dbReference type="Proteomes" id="UP000054516"/>
    </source>
</evidence>
<accession>A0A1S8A925</accession>
<gene>
    <name evidence="2" type="ORF">SAMD00023353_2401500</name>
</gene>